<comment type="subcellular location">
    <subcellularLocation>
        <location evidence="1">Membrane</location>
    </subcellularLocation>
</comment>
<keyword evidence="4 7" id="KW-1133">Transmembrane helix</keyword>
<feature type="region of interest" description="Disordered" evidence="6">
    <location>
        <begin position="2450"/>
        <end position="2471"/>
    </location>
</feature>
<dbReference type="Pfam" id="PF02010">
    <property type="entry name" value="REJ"/>
    <property type="match status" value="1"/>
</dbReference>
<feature type="transmembrane region" description="Helical" evidence="7">
    <location>
        <begin position="2401"/>
        <end position="2423"/>
    </location>
</feature>
<dbReference type="EMBL" id="CAJPEV010000746">
    <property type="protein sequence ID" value="CAG0888185.1"/>
    <property type="molecule type" value="Genomic_DNA"/>
</dbReference>
<gene>
    <name evidence="9" type="ORF">DSTB1V02_LOCUS4843</name>
</gene>
<dbReference type="GO" id="GO:0005886">
    <property type="term" value="C:plasma membrane"/>
    <property type="evidence" value="ECO:0007669"/>
    <property type="project" value="TreeGrafter"/>
</dbReference>
<keyword evidence="2 7" id="KW-0812">Transmembrane</keyword>
<evidence type="ECO:0000256" key="1">
    <source>
        <dbReference type="ARBA" id="ARBA00004370"/>
    </source>
</evidence>
<dbReference type="SMART" id="SM00089">
    <property type="entry name" value="PKD"/>
    <property type="match status" value="4"/>
</dbReference>
<name>A0A7R8X7W5_9CRUS</name>
<protein>
    <recommendedName>
        <fullName evidence="8">PKD/Chitinase domain-containing protein</fullName>
    </recommendedName>
</protein>
<dbReference type="InterPro" id="IPR002859">
    <property type="entry name" value="PKD/REJ-like"/>
</dbReference>
<feature type="compositionally biased region" description="Low complexity" evidence="6">
    <location>
        <begin position="2456"/>
        <end position="2471"/>
    </location>
</feature>
<dbReference type="GO" id="GO:0005261">
    <property type="term" value="F:monoatomic cation channel activity"/>
    <property type="evidence" value="ECO:0007669"/>
    <property type="project" value="TreeGrafter"/>
</dbReference>
<dbReference type="Proteomes" id="UP000677054">
    <property type="component" value="Unassembled WGS sequence"/>
</dbReference>
<sequence>MREHLGGNYSVALEVYNGIEGWKASTFYNIYIDPFIPITNLQIIIPVANAGFATGEVVEMNIKMDSGSPALIYINWGDGGAAILETTIEMVDPTLVYKFNHSYPLDGKKNVTVEARNTQGALIGVANSQAASVEIEILNPVENDWNLTISSGLTSSIVLSPPGDVMFGLTCTCPTLPTSATAAWNLDNVTNATQTADSKSLVMLKSFQIQSGSGSRSSLHQVTVNISNAISSQKLSLDFLVLLNNTPTEIHQLMSIALGQHCPANETIRKWSKLFLEVKTDLEDEPRNGRPVSASTPAKVPQFANLLQEDRRITTRQIAYELDLSPDTAHRIVTVELGKKGGNYSVALKVYNEIQGWIASPFYDISIDPYIRITNLKIVSPAMFSLFSLRENIEVSIKMDSGAPALVYVYWDDGGIATLEMTIDQDDPGKLYRFNHSYASAGVKNVTVEVRNTDGDLAGRPNFQTVSVTFQVLSPLEGNWSLGIVSGLTNGILLSPPGSLTFGLNCSSCTIPPTAAVAKWDFGNGNTSNQTVDSNKLLISRVYTPATGTTRSLYTVGVNISNPISYIEVPLKVNGVAVQLEIWSAIQNVSMAVNFIDGNGTLRPGYGENGTVFPLRYPIVFLPQFTSGVVTKYRFREENGTILAEFVVEDKFNPNITRMEKRFEQGGMHRIALELYNEAQGWVSSGFFTVNVDAFIPITDLQIIDPKGGSQFATEEEIEVSIKIGSGAPALVYIFWDDGTGNDILETTINEADPATLYRFNRSYTSAGVKNVTVEVRNEPKQKRKRRNAADVVGTGQPSSQKSFVTFEVLYPVKDDWYLTIASGLTNGVVLDPPGEVTFALNCSSCLDLPTVAVAEWDFGDQKANSQQVDSNQLVMKNVYTTVSGTNRSLYSVRVNMSNAVSSAEIHLNINGVDKQLEVWRKIEDVSMEVNFLDVYGSLVPGYGDNGTYFPLHRPVVLLPKYHGGVISKFRYKQHNGTILVESDVTDEFNPNITRLEKTFDEGGQYRFGVELYNEAQGWVPSGYQEVNIDPYIPIVNLQILQPKPSSVFAVRKDVEFVIQMDQGSPAIINIFWDDGTGTMVQEATSEVLLQFSCASCADSPTSATVAWDFGDGTTATENIVSNRLTKTKTFTTPADKRSSSYAVNATLSDALASHTFPLKINGIETAVLITAKSSSVVSKFQIVQDNKTVLVEKEAADMFNPSGEIMPFKFKEDGVKKLILNAYNKIQGWVQSGTYELVLLGQGISLVIDDFNIITKPGILKEMEIRSSSLSPTACLIVDFGDESSAFSFGNEDTCSNHPTAFYQQDTPLTNPLKIYRYYWKESAYNVTAGAWDGKSSASAFLVIVVSEMDCSFPNVSIRSQSNSIPKADGFTITGVAQINCSENSLTKKRWEIWLDAETRAIPIEGVLDSWNKSRLTVPPFFLPYGIYKIRYTVRMWGTPDLQLLPVERYADTYVEITPSPLVALLYPGGMSMSERFHPAQTELNPYAYSYDPDAPEDKTGMTFEYFCKREFESFPMVNGDYDHTTRPIPKTMPTSDGGGCFGNGPGALDFTGGNLTIPNTYFFVLDLHNIMVVVRKGDRKGVAYMDALITMRTVPSFPLPVIACKMPSLCQHPKEVGIYINPTARFALEGKCPVSCMALNYHWTLRMVNCSGDRCVANKEPVPEDPNLFPVGTNLKEISLSYDIFTRLKANGMNRFRLRLDSFDPNTNESALAEDYLILNEPPIPGSCVADRPNGSILKALVDVITISCSDWYDNETSVHEYNFYSSQTDANGQRWDLATTDYPEQKIYLGLGFHNLNVMVKDTWGAFTIFHIGNFTMEMPTKDEFDKSEQLLRELDGEGDVDQVNMVFQARASVMQVAPWLSLNSQALANLPANESESRILAVQNLYTSMLKTMVEQATPMTYGQVLNTLSFLTRVTAGIQMNDASALSLGLEGRQAAKSIFDSITKNLDGIEFSTQEMGLPIMASLLIAGPKLMGGVLGQLESGNCEVEANVDKSFCSPIDKEQSSLDYVFPPPNKLWAQSEDMESQRCCYILDRARQESSGLGDSIASIIDKVASKMLEAMVIGETVNMEAINEVYLKLMKVYGDALYNGSKIFGSGSSLLFRDCPVDNCDRVFGLVMLETPHNMRNGQGSNADQIKGTKVATVDLKEEEGKTLPVQNLTTPLNLKIPMTNQTGILNSNCTQVNPVHELSGRRIPIVYHMFSKPKNHGLVMLKFTLNPGDVANTNFLILLRSDGLPSPIKGEFDDSPNCTSAFQLNKLMPTGSQGEYTFSACATPQDESDNVDLKTDKLSVGVMMLKVGVDFTNMLSDATFDNMIPKYLVNFTTPYCLQSINIAMLFYDEQKKQYDDAGIQLTSVDSRAMSADVTHLTTFGGGFFVMPNAVDFTYVFSHAGFDDNITIYLLLIITGVIYLTLLIWARWQDGLDVALMQRQQRPGRVTPLHISLGSSKPKEAASQQQAQSTQSTSCK</sequence>
<keyword evidence="5 7" id="KW-0472">Membrane</keyword>
<evidence type="ECO:0000256" key="3">
    <source>
        <dbReference type="ARBA" id="ARBA00022737"/>
    </source>
</evidence>
<dbReference type="OrthoDB" id="6371566at2759"/>
<keyword evidence="3" id="KW-0677">Repeat</keyword>
<evidence type="ECO:0000313" key="9">
    <source>
        <dbReference type="EMBL" id="CAD7244964.1"/>
    </source>
</evidence>
<feature type="domain" description="PKD/Chitinase" evidence="8">
    <location>
        <begin position="1079"/>
        <end position="1164"/>
    </location>
</feature>
<dbReference type="EMBL" id="LR900263">
    <property type="protein sequence ID" value="CAD7244964.1"/>
    <property type="molecule type" value="Genomic_DNA"/>
</dbReference>
<evidence type="ECO:0000256" key="7">
    <source>
        <dbReference type="SAM" id="Phobius"/>
    </source>
</evidence>
<evidence type="ECO:0000256" key="6">
    <source>
        <dbReference type="SAM" id="MobiDB-lite"/>
    </source>
</evidence>
<evidence type="ECO:0000256" key="2">
    <source>
        <dbReference type="ARBA" id="ARBA00022692"/>
    </source>
</evidence>
<organism evidence="9">
    <name type="scientific">Darwinula stevensoni</name>
    <dbReference type="NCBI Taxonomy" id="69355"/>
    <lineage>
        <taxon>Eukaryota</taxon>
        <taxon>Metazoa</taxon>
        <taxon>Ecdysozoa</taxon>
        <taxon>Arthropoda</taxon>
        <taxon>Crustacea</taxon>
        <taxon>Oligostraca</taxon>
        <taxon>Ostracoda</taxon>
        <taxon>Podocopa</taxon>
        <taxon>Podocopida</taxon>
        <taxon>Darwinulocopina</taxon>
        <taxon>Darwinuloidea</taxon>
        <taxon>Darwinulidae</taxon>
        <taxon>Darwinula</taxon>
    </lineage>
</organism>
<dbReference type="GO" id="GO:0006816">
    <property type="term" value="P:calcium ion transport"/>
    <property type="evidence" value="ECO:0007669"/>
    <property type="project" value="TreeGrafter"/>
</dbReference>
<evidence type="ECO:0000259" key="8">
    <source>
        <dbReference type="SMART" id="SM00089"/>
    </source>
</evidence>
<feature type="domain" description="PKD/Chitinase" evidence="8">
    <location>
        <begin position="379"/>
        <end position="475"/>
    </location>
</feature>
<feature type="domain" description="PKD/Chitinase" evidence="8">
    <location>
        <begin position="47"/>
        <end position="140"/>
    </location>
</feature>
<feature type="domain" description="PKD/Chitinase" evidence="8">
    <location>
        <begin position="826"/>
        <end position="915"/>
    </location>
</feature>
<proteinExistence type="predicted"/>
<dbReference type="InterPro" id="IPR022409">
    <property type="entry name" value="PKD/Chitinase_dom"/>
</dbReference>
<accession>A0A7R8X7W5</accession>
<evidence type="ECO:0000256" key="5">
    <source>
        <dbReference type="ARBA" id="ARBA00023136"/>
    </source>
</evidence>
<evidence type="ECO:0000256" key="4">
    <source>
        <dbReference type="ARBA" id="ARBA00022989"/>
    </source>
</evidence>
<reference evidence="9" key="1">
    <citation type="submission" date="2020-11" db="EMBL/GenBank/DDBJ databases">
        <authorList>
            <person name="Tran Van P."/>
        </authorList>
    </citation>
    <scope>NUCLEOTIDE SEQUENCE</scope>
</reference>
<dbReference type="PANTHER" id="PTHR46730:SF1">
    <property type="entry name" value="PLAT DOMAIN-CONTAINING PROTEIN"/>
    <property type="match status" value="1"/>
</dbReference>
<dbReference type="PANTHER" id="PTHR46730">
    <property type="entry name" value="POLYCYSTIN-1"/>
    <property type="match status" value="1"/>
</dbReference>
<evidence type="ECO:0000313" key="10">
    <source>
        <dbReference type="Proteomes" id="UP000677054"/>
    </source>
</evidence>
<keyword evidence="10" id="KW-1185">Reference proteome</keyword>